<dbReference type="Proteomes" id="UP000467841">
    <property type="component" value="Unassembled WGS sequence"/>
</dbReference>
<reference evidence="4" key="1">
    <citation type="submission" date="2020-01" db="EMBL/GenBank/DDBJ databases">
        <authorList>
            <person name="Mishra B."/>
        </authorList>
    </citation>
    <scope>NUCLEOTIDE SEQUENCE [LARGE SCALE GENOMIC DNA]</scope>
</reference>
<dbReference type="PROSITE" id="PS50089">
    <property type="entry name" value="ZF_RING_2"/>
    <property type="match status" value="1"/>
</dbReference>
<evidence type="ECO:0000256" key="2">
    <source>
        <dbReference type="SAM" id="MobiDB-lite"/>
    </source>
</evidence>
<keyword evidence="5" id="KW-1185">Reference proteome</keyword>
<dbReference type="CDD" id="cd16647">
    <property type="entry name" value="mRING-HC-C3HC5_NEU1"/>
    <property type="match status" value="1"/>
</dbReference>
<keyword evidence="1" id="KW-0479">Metal-binding</keyword>
<comment type="caution">
    <text evidence="4">The sequence shown here is derived from an EMBL/GenBank/DDBJ whole genome shotgun (WGS) entry which is preliminary data.</text>
</comment>
<protein>
    <recommendedName>
        <fullName evidence="3">RING-type domain-containing protein</fullName>
    </recommendedName>
</protein>
<evidence type="ECO:0000313" key="4">
    <source>
        <dbReference type="EMBL" id="CAA7014864.1"/>
    </source>
</evidence>
<dbReference type="Gene3D" id="3.30.40.10">
    <property type="entry name" value="Zinc/RING finger domain, C3HC4 (zinc finger)"/>
    <property type="match status" value="1"/>
</dbReference>
<accession>A0A6D2HF61</accession>
<keyword evidence="1" id="KW-0863">Zinc-finger</keyword>
<proteinExistence type="predicted"/>
<evidence type="ECO:0000259" key="3">
    <source>
        <dbReference type="PROSITE" id="PS50089"/>
    </source>
</evidence>
<dbReference type="GO" id="GO:0008270">
    <property type="term" value="F:zinc ion binding"/>
    <property type="evidence" value="ECO:0007669"/>
    <property type="project" value="UniProtKB-KW"/>
</dbReference>
<dbReference type="InterPro" id="IPR013083">
    <property type="entry name" value="Znf_RING/FYVE/PHD"/>
</dbReference>
<dbReference type="OrthoDB" id="3045089at2759"/>
<sequence>MFERAQKDRNREEKNLKVLVRDRFNSCKAFPVDTCGGSNEDGKSKEVLECSSRSPVSETEDSLQTPSSNQTSSPIETNSNPFYIPGQSENPSRNEITTMGASSLVQIWEARSQQSSSWQSQSSENSNSSSFMDEAKNNNDEEVDSQSDMSYVSESCEKEREARCFLPLVRIRGKKAFDDFLMMSMHEREEDLKWLAGQCTVSKFSPRGLGRIQCILRFRSFERCIAIQERHLSKPTNRSSRGSSVVDKTKKGKEPMEESNLREAQEANQVAKKAVLSGDASKNCKRRLKEDERKVTEEGEWSGDTMEKAIVMGSVEMNKASLSIAEKVNLWDSKERSMWKDKNEEEAARRGVDVEAIEINKDSGKKEEVGSIEEGKSMETEECRIHPQEVTAVISLDERKQEETETLSILESPRFLNGWDENVFDGEEEYEDYNGESEFHDWARYISKPRSYWDDLRKQRELEVMNEEESKKDDIIHNLIKEKTVSTFLASDLREEIDKVLISHPQKRLEEESIHVEEEAILEENETEKVDPEAVTICDGFSQTSRKSTQSFKDHEVAASISLDSKEHENTSSETQMICDLREEMKELQREMLELRSLVKTCVDFKKSLKFKSVSGSVSDSLQRNCHVCFEMPVDSLLYRCGHMCTCLKCGNELQWSTKKCPICMAPIVDVVRAFLDS</sequence>
<dbReference type="PANTHER" id="PTHR47820:SF4">
    <property type="entry name" value="RING FINGER PFF0165C-LIKE PROTEIN"/>
    <property type="match status" value="1"/>
</dbReference>
<feature type="compositionally biased region" description="Basic and acidic residues" evidence="2">
    <location>
        <begin position="247"/>
        <end position="265"/>
    </location>
</feature>
<name>A0A6D2HF61_9BRAS</name>
<dbReference type="InterPro" id="IPR001841">
    <property type="entry name" value="Znf_RING"/>
</dbReference>
<dbReference type="Pfam" id="PF13920">
    <property type="entry name" value="zf-C3HC4_3"/>
    <property type="match status" value="1"/>
</dbReference>
<keyword evidence="1" id="KW-0862">Zinc</keyword>
<feature type="compositionally biased region" description="Polar residues" evidence="2">
    <location>
        <begin position="234"/>
        <end position="243"/>
    </location>
</feature>
<evidence type="ECO:0000313" key="5">
    <source>
        <dbReference type="Proteomes" id="UP000467841"/>
    </source>
</evidence>
<feature type="compositionally biased region" description="Polar residues" evidence="2">
    <location>
        <begin position="51"/>
        <end position="95"/>
    </location>
</feature>
<gene>
    <name evidence="4" type="ORF">MERR_LOCUS2099</name>
</gene>
<feature type="region of interest" description="Disordered" evidence="2">
    <location>
        <begin position="233"/>
        <end position="275"/>
    </location>
</feature>
<feature type="region of interest" description="Disordered" evidence="2">
    <location>
        <begin position="30"/>
        <end position="95"/>
    </location>
</feature>
<dbReference type="AlphaFoldDB" id="A0A6D2HF61"/>
<organism evidence="4 5">
    <name type="scientific">Microthlaspi erraticum</name>
    <dbReference type="NCBI Taxonomy" id="1685480"/>
    <lineage>
        <taxon>Eukaryota</taxon>
        <taxon>Viridiplantae</taxon>
        <taxon>Streptophyta</taxon>
        <taxon>Embryophyta</taxon>
        <taxon>Tracheophyta</taxon>
        <taxon>Spermatophyta</taxon>
        <taxon>Magnoliopsida</taxon>
        <taxon>eudicotyledons</taxon>
        <taxon>Gunneridae</taxon>
        <taxon>Pentapetalae</taxon>
        <taxon>rosids</taxon>
        <taxon>malvids</taxon>
        <taxon>Brassicales</taxon>
        <taxon>Brassicaceae</taxon>
        <taxon>Coluteocarpeae</taxon>
        <taxon>Microthlaspi</taxon>
    </lineage>
</organism>
<feature type="domain" description="RING-type" evidence="3">
    <location>
        <begin position="626"/>
        <end position="664"/>
    </location>
</feature>
<feature type="compositionally biased region" description="Low complexity" evidence="2">
    <location>
        <begin position="114"/>
        <end position="130"/>
    </location>
</feature>
<dbReference type="EMBL" id="CACVBM020000122">
    <property type="protein sequence ID" value="CAA7014864.1"/>
    <property type="molecule type" value="Genomic_DNA"/>
</dbReference>
<dbReference type="SUPFAM" id="SSF57850">
    <property type="entry name" value="RING/U-box"/>
    <property type="match status" value="1"/>
</dbReference>
<dbReference type="PANTHER" id="PTHR47820">
    <property type="entry name" value="BNAC05G24000D PROTEIN"/>
    <property type="match status" value="1"/>
</dbReference>
<evidence type="ECO:0000256" key="1">
    <source>
        <dbReference type="PROSITE-ProRule" id="PRU00175"/>
    </source>
</evidence>
<feature type="region of interest" description="Disordered" evidence="2">
    <location>
        <begin position="114"/>
        <end position="149"/>
    </location>
</feature>